<keyword evidence="2" id="KW-1185">Reference proteome</keyword>
<accession>A0A3M9N4V7</accession>
<name>A0A3M9N4V7_9BACT</name>
<evidence type="ECO:0000313" key="1">
    <source>
        <dbReference type="EMBL" id="RNI32830.1"/>
    </source>
</evidence>
<dbReference type="Proteomes" id="UP000267223">
    <property type="component" value="Unassembled WGS sequence"/>
</dbReference>
<dbReference type="RefSeq" id="WP_123122484.1">
    <property type="nucleotide sequence ID" value="NZ_RJJR01000023.1"/>
</dbReference>
<organism evidence="1 2">
    <name type="scientific">Hanamia caeni</name>
    <dbReference type="NCBI Taxonomy" id="2294116"/>
    <lineage>
        <taxon>Bacteria</taxon>
        <taxon>Pseudomonadati</taxon>
        <taxon>Bacteroidota</taxon>
        <taxon>Chitinophagia</taxon>
        <taxon>Chitinophagales</taxon>
        <taxon>Chitinophagaceae</taxon>
        <taxon>Hanamia</taxon>
    </lineage>
</organism>
<dbReference type="AlphaFoldDB" id="A0A3M9N4V7"/>
<reference evidence="1 2" key="1">
    <citation type="submission" date="2018-11" db="EMBL/GenBank/DDBJ databases">
        <title>Draft genome sequence of Ferruginibacter sp. BO-59.</title>
        <authorList>
            <person name="Im W.T."/>
        </authorList>
    </citation>
    <scope>NUCLEOTIDE SEQUENCE [LARGE SCALE GENOMIC DNA]</scope>
    <source>
        <strain evidence="1 2">BO-59</strain>
    </source>
</reference>
<dbReference type="OrthoDB" id="9255694at2"/>
<comment type="caution">
    <text evidence="1">The sequence shown here is derived from an EMBL/GenBank/DDBJ whole genome shotgun (WGS) entry which is preliminary data.</text>
</comment>
<evidence type="ECO:0000313" key="2">
    <source>
        <dbReference type="Proteomes" id="UP000267223"/>
    </source>
</evidence>
<protein>
    <submittedName>
        <fullName evidence="1">Uncharacterized protein</fullName>
    </submittedName>
</protein>
<sequence length="218" mass="25905">MNDSFYFLAESYNSNEILRSLIKLIPHGSIIDNKLTNFYTKEKARRLKIFYDELANGNIQLTEEVIESDDFIHKYYITLKAVLETRRDEKIQYFARLLKNSESELVNNPTDYYEDFIKVLDDLTYQELFVLKKLKEKEKEFESLQGRRLMIHKRFYRKFKIQLSEEIGITEDEVLSIFIRLGRTGCINLDKNTDQFNQVSDSIATTDFFKKLETLALT</sequence>
<proteinExistence type="predicted"/>
<gene>
    <name evidence="1" type="ORF">EFY79_19760</name>
</gene>
<dbReference type="EMBL" id="RJJR01000023">
    <property type="protein sequence ID" value="RNI32830.1"/>
    <property type="molecule type" value="Genomic_DNA"/>
</dbReference>